<proteinExistence type="inferred from homology"/>
<dbReference type="OrthoDB" id="41492at2759"/>
<dbReference type="FunFam" id="3.40.50.720:FF:000577">
    <property type="entry name" value="Proline utilization protein PrnX, putative"/>
    <property type="match status" value="1"/>
</dbReference>
<dbReference type="Gene3D" id="3.40.50.720">
    <property type="entry name" value="NAD(P)-binding Rossmann-like Domain"/>
    <property type="match status" value="1"/>
</dbReference>
<dbReference type="PANTHER" id="PTHR13812:SF19">
    <property type="entry name" value="KETIMINE REDUCTASE MU-CRYSTALLIN"/>
    <property type="match status" value="1"/>
</dbReference>
<evidence type="ECO:0000313" key="2">
    <source>
        <dbReference type="EMBL" id="KAH7376377.1"/>
    </source>
</evidence>
<reference evidence="2" key="1">
    <citation type="journal article" date="2021" name="Nat. Commun.">
        <title>Genetic determinants of endophytism in the Arabidopsis root mycobiome.</title>
        <authorList>
            <person name="Mesny F."/>
            <person name="Miyauchi S."/>
            <person name="Thiergart T."/>
            <person name="Pickel B."/>
            <person name="Atanasova L."/>
            <person name="Karlsson M."/>
            <person name="Huettel B."/>
            <person name="Barry K.W."/>
            <person name="Haridas S."/>
            <person name="Chen C."/>
            <person name="Bauer D."/>
            <person name="Andreopoulos W."/>
            <person name="Pangilinan J."/>
            <person name="LaButti K."/>
            <person name="Riley R."/>
            <person name="Lipzen A."/>
            <person name="Clum A."/>
            <person name="Drula E."/>
            <person name="Henrissat B."/>
            <person name="Kohler A."/>
            <person name="Grigoriev I.V."/>
            <person name="Martin F.M."/>
            <person name="Hacquard S."/>
        </authorList>
    </citation>
    <scope>NUCLEOTIDE SEQUENCE</scope>
    <source>
        <strain evidence="2">MPI-CAGE-AT-0016</strain>
    </source>
</reference>
<dbReference type="Proteomes" id="UP000813385">
    <property type="component" value="Unassembled WGS sequence"/>
</dbReference>
<comment type="similarity">
    <text evidence="1">Belongs to the ornithine cyclodeaminase/mu-crystallin family.</text>
</comment>
<dbReference type="Gene3D" id="3.30.1780.10">
    <property type="entry name" value="ornithine cyclodeaminase, domain 1"/>
    <property type="match status" value="1"/>
</dbReference>
<dbReference type="PANTHER" id="PTHR13812">
    <property type="entry name" value="KETIMINE REDUCTASE MU-CRYSTALLIN"/>
    <property type="match status" value="1"/>
</dbReference>
<dbReference type="InterPro" id="IPR023401">
    <property type="entry name" value="ODC_N"/>
</dbReference>
<dbReference type="GO" id="GO:0005737">
    <property type="term" value="C:cytoplasm"/>
    <property type="evidence" value="ECO:0007669"/>
    <property type="project" value="TreeGrafter"/>
</dbReference>
<dbReference type="SUPFAM" id="SSF51735">
    <property type="entry name" value="NAD(P)-binding Rossmann-fold domains"/>
    <property type="match status" value="1"/>
</dbReference>
<keyword evidence="3" id="KW-1185">Reference proteome</keyword>
<protein>
    <recommendedName>
        <fullName evidence="4">NAD(P)-binding protein</fullName>
    </recommendedName>
</protein>
<evidence type="ECO:0000256" key="1">
    <source>
        <dbReference type="ARBA" id="ARBA00008903"/>
    </source>
</evidence>
<name>A0A8K0TS57_9PEZI</name>
<dbReference type="InterPro" id="IPR036291">
    <property type="entry name" value="NAD(P)-bd_dom_sf"/>
</dbReference>
<evidence type="ECO:0008006" key="4">
    <source>
        <dbReference type="Google" id="ProtNLM"/>
    </source>
</evidence>
<sequence>MPLTVLSDEQVAGLLENLTREEYEDFKMTVAKALHSYSNNASTYDDGNQPERVAMKNHETGATTLFMPSCGPTAMGCKVVTLSDGTDNKVIQPTGALTLLSPLGQPTGFIHARNLTAFRTALASSCLLSKRASVKTITAFGAGLQTYWHIRLALLSRGSSVKHVNIIARSFSENTRSILRRFHAVPAATKAREGWSATTFGVLTPGYGEYARLSREQVANADVIFCCVPSREPLFDAELLTSHEGRRKGRLVVAIGGAAPGTRELPRELLLQAVKREGSHLHFHKHAPDGGAVVVDTIEGVLKDVGEIVEAGLKPSQLVELGELVELHRQSKEDESKADKKLATWLSEGTVVYKSVGLGVMDLAVGSHLVEFAAAKGVGTVIEGF</sequence>
<evidence type="ECO:0000313" key="3">
    <source>
        <dbReference type="Proteomes" id="UP000813385"/>
    </source>
</evidence>
<dbReference type="InterPro" id="IPR003462">
    <property type="entry name" value="ODC_Mu_crystall"/>
</dbReference>
<comment type="caution">
    <text evidence="2">The sequence shown here is derived from an EMBL/GenBank/DDBJ whole genome shotgun (WGS) entry which is preliminary data.</text>
</comment>
<gene>
    <name evidence="2" type="ORF">B0T11DRAFT_20353</name>
</gene>
<dbReference type="Pfam" id="PF02423">
    <property type="entry name" value="OCD_Mu_crystall"/>
    <property type="match status" value="1"/>
</dbReference>
<dbReference type="EMBL" id="JAGPXD010000001">
    <property type="protein sequence ID" value="KAH7376377.1"/>
    <property type="molecule type" value="Genomic_DNA"/>
</dbReference>
<dbReference type="AlphaFoldDB" id="A0A8K0TS57"/>
<organism evidence="2 3">
    <name type="scientific">Plectosphaerella cucumerina</name>
    <dbReference type="NCBI Taxonomy" id="40658"/>
    <lineage>
        <taxon>Eukaryota</taxon>
        <taxon>Fungi</taxon>
        <taxon>Dikarya</taxon>
        <taxon>Ascomycota</taxon>
        <taxon>Pezizomycotina</taxon>
        <taxon>Sordariomycetes</taxon>
        <taxon>Hypocreomycetidae</taxon>
        <taxon>Glomerellales</taxon>
        <taxon>Plectosphaerellaceae</taxon>
        <taxon>Plectosphaerella</taxon>
    </lineage>
</organism>
<accession>A0A8K0TS57</accession>